<evidence type="ECO:0000313" key="75">
    <source>
        <dbReference type="Proteomes" id="UP000481141"/>
    </source>
</evidence>
<name>A0A0B8QZ27_LISMN</name>
<dbReference type="Pfam" id="PF00027">
    <property type="entry name" value="cNMP_binding"/>
    <property type="match status" value="1"/>
</dbReference>
<dbReference type="RefSeq" id="WP_003724216.1">
    <property type="nucleotide sequence ID" value="NC_021824.1"/>
</dbReference>
<evidence type="ECO:0000313" key="19">
    <source>
        <dbReference type="EMBL" id="EAG2515619.1"/>
    </source>
</evidence>
<evidence type="ECO:0000313" key="46">
    <source>
        <dbReference type="EMBL" id="NYA01733.1"/>
    </source>
</evidence>
<evidence type="ECO:0000313" key="51">
    <source>
        <dbReference type="Proteomes" id="UP000336166"/>
    </source>
</evidence>
<dbReference type="Proteomes" id="UP000481141">
    <property type="component" value="Unassembled WGS sequence"/>
</dbReference>
<dbReference type="Proteomes" id="UP000843503">
    <property type="component" value="Unassembled WGS sequence"/>
</dbReference>
<evidence type="ECO:0000313" key="70">
    <source>
        <dbReference type="Proteomes" id="UP000455569"/>
    </source>
</evidence>
<dbReference type="Proteomes" id="UP000364988">
    <property type="component" value="Unassembled WGS sequence"/>
</dbReference>
<dbReference type="Proteomes" id="UP000403352">
    <property type="component" value="Unassembled WGS sequence"/>
</dbReference>
<evidence type="ECO:0000313" key="27">
    <source>
        <dbReference type="EMBL" id="EAH3295254.1"/>
    </source>
</evidence>
<dbReference type="EMBL" id="AABAYG010000005">
    <property type="protein sequence ID" value="EAG2246284.1"/>
    <property type="molecule type" value="Genomic_DNA"/>
</dbReference>
<evidence type="ECO:0000313" key="14">
    <source>
        <dbReference type="EMBL" id="EAE4943157.1"/>
    </source>
</evidence>
<dbReference type="Proteomes" id="UP000339309">
    <property type="component" value="Unassembled WGS sequence"/>
</dbReference>
<evidence type="ECO:0000313" key="66">
    <source>
        <dbReference type="Proteomes" id="UP000398321"/>
    </source>
</evidence>
<dbReference type="EMBL" id="AABBAW010000005">
    <property type="protein sequence ID" value="EAG2515619.1"/>
    <property type="molecule type" value="Genomic_DNA"/>
</dbReference>
<dbReference type="Proteomes" id="UP000331186">
    <property type="component" value="Unassembled WGS sequence"/>
</dbReference>
<dbReference type="EMBL" id="AANPAU010000004">
    <property type="protein sequence ID" value="EDP8514021.1"/>
    <property type="molecule type" value="Genomic_DNA"/>
</dbReference>
<dbReference type="SUPFAM" id="SSF51206">
    <property type="entry name" value="cAMP-binding domain-like"/>
    <property type="match status" value="1"/>
</dbReference>
<reference evidence="35 76" key="8">
    <citation type="submission" date="2019-09" db="EMBL/GenBank/DDBJ databases">
        <authorList>
            <consortium name="PulseNet: The National Subtyping Network for Foodborne Disease Surveillance"/>
            <person name="Tarr C.L."/>
            <person name="Trees E."/>
            <person name="Katz L.S."/>
            <person name="Carleton-Romer H.A."/>
            <person name="Stroika S."/>
            <person name="Kucerova Z."/>
            <person name="Roache K.F."/>
            <person name="Sabol A.L."/>
            <person name="Besser J."/>
            <person name="Gerner-Smidt P."/>
        </authorList>
    </citation>
    <scope>NUCLEOTIDE SEQUENCE [LARGE SCALE GENOMIC DNA]</scope>
    <source>
        <strain evidence="3 53">2015L-6227</strain>
        <strain evidence="13 51">PNUSAL000134</strain>
        <strain evidence="7 57">PNUSAL000910</strain>
        <strain evidence="15 58">PNUSAL002180</strain>
        <strain evidence="16 73">PNUSAL002298</strain>
        <strain evidence="29 56">PNUSAL004402</strain>
        <strain evidence="35 76">PNUSAL005692</strain>
    </source>
</reference>
<evidence type="ECO:0000313" key="89">
    <source>
        <dbReference type="Proteomes" id="UP000841146"/>
    </source>
</evidence>
<evidence type="ECO:0000313" key="9">
    <source>
        <dbReference type="EMBL" id="EAD3793381.1"/>
    </source>
</evidence>
<evidence type="ECO:0000313" key="36">
    <source>
        <dbReference type="EMBL" id="EDN7715745.1"/>
    </source>
</evidence>
<evidence type="ECO:0000313" key="11">
    <source>
        <dbReference type="EMBL" id="EAD5787052.1"/>
    </source>
</evidence>
<reference evidence="14 65" key="6">
    <citation type="submission" date="2019-03" db="EMBL/GenBank/DDBJ databases">
        <authorList>
            <person name="Ashton P.M."/>
            <person name="Dallman T."/>
            <person name="Nair S."/>
            <person name="De Pinna E."/>
            <person name="Peters T."/>
            <person name="Grant K."/>
        </authorList>
    </citation>
    <scope>NUCLEOTIDE SEQUENCE [LARGE SCALE GENOMIC DNA]</scope>
    <source>
        <strain evidence="26 81">282333</strain>
        <strain evidence="27 80">282352</strain>
        <strain evidence="25 84">289003</strain>
        <strain evidence="14">RL15000286</strain>
    </source>
</reference>
<evidence type="ECO:0000313" key="4">
    <source>
        <dbReference type="EMBL" id="EAC5551323.1"/>
    </source>
</evidence>
<evidence type="ECO:0000313" key="18">
    <source>
        <dbReference type="EMBL" id="EAG2246284.1"/>
    </source>
</evidence>
<dbReference type="EMBL" id="AABGHY010000010">
    <property type="protein sequence ID" value="EAH3295254.1"/>
    <property type="molecule type" value="Genomic_DNA"/>
</dbReference>
<dbReference type="EMBL" id="AAAREG010000014">
    <property type="protein sequence ID" value="EAE2355329.1"/>
    <property type="molecule type" value="Genomic_DNA"/>
</dbReference>
<dbReference type="Proteomes" id="UP000389283">
    <property type="component" value="Unassembled WGS sequence"/>
</dbReference>
<evidence type="ECO:0000313" key="59">
    <source>
        <dbReference type="Proteomes" id="UP000364988"/>
    </source>
</evidence>
<dbReference type="EMBL" id="AABATR010000005">
    <property type="protein sequence ID" value="EAG1893987.1"/>
    <property type="molecule type" value="Genomic_DNA"/>
</dbReference>
<evidence type="ECO:0000313" key="65">
    <source>
        <dbReference type="Proteomes" id="UP000393182"/>
    </source>
</evidence>
<dbReference type="Proteomes" id="UP000548278">
    <property type="component" value="Unassembled WGS sequence"/>
</dbReference>
<dbReference type="Proteomes" id="UP000530452">
    <property type="component" value="Unassembled WGS sequence"/>
</dbReference>
<evidence type="ECO:0000313" key="29">
    <source>
        <dbReference type="EMBL" id="EAK8898660.1"/>
    </source>
</evidence>
<evidence type="ECO:0000313" key="44">
    <source>
        <dbReference type="EMBL" id="HAJ9594642.1"/>
    </source>
</evidence>
<evidence type="ECO:0000313" key="77">
    <source>
        <dbReference type="Proteomes" id="UP000525850"/>
    </source>
</evidence>
<evidence type="ECO:0000313" key="33">
    <source>
        <dbReference type="EMBL" id="ECC1556208.1"/>
    </source>
</evidence>
<dbReference type="EMBL" id="AACKDQ010000023">
    <property type="protein sequence ID" value="EAK9317529.1"/>
    <property type="molecule type" value="Genomic_DNA"/>
</dbReference>
<evidence type="ECO:0000313" key="42">
    <source>
        <dbReference type="EMBL" id="HAC0275339.1"/>
    </source>
</evidence>
<evidence type="ECO:0000313" key="91">
    <source>
        <dbReference type="Proteomes" id="UP000844415"/>
    </source>
</evidence>
<dbReference type="Proteomes" id="UP000354255">
    <property type="component" value="Unassembled WGS sequence"/>
</dbReference>
<evidence type="ECO:0000313" key="72">
    <source>
        <dbReference type="Proteomes" id="UP000467347"/>
    </source>
</evidence>
<evidence type="ECO:0000313" key="21">
    <source>
        <dbReference type="EMBL" id="EAG4331533.1"/>
    </source>
</evidence>
<dbReference type="Proteomes" id="UP000455569">
    <property type="component" value="Unassembled WGS sequence"/>
</dbReference>
<dbReference type="Proteomes" id="UP000533021">
    <property type="component" value="Unassembled WGS sequence"/>
</dbReference>
<evidence type="ECO:0000313" key="76">
    <source>
        <dbReference type="Proteomes" id="UP000489121"/>
    </source>
</evidence>
<dbReference type="EMBL" id="AABEMN010000015">
    <property type="protein sequence ID" value="EAG9520227.1"/>
    <property type="molecule type" value="Genomic_DNA"/>
</dbReference>
<dbReference type="Proteomes" id="UP000467347">
    <property type="component" value="Unassembled WGS sequence"/>
</dbReference>
<dbReference type="EMBL" id="AAHZFY010000019">
    <property type="protein sequence ID" value="ECB9513928.1"/>
    <property type="molecule type" value="Genomic_DNA"/>
</dbReference>
<dbReference type="Proteomes" id="UP000478682">
    <property type="component" value="Unassembled WGS sequence"/>
</dbReference>
<dbReference type="EMBL" id="AABBZO010000024">
    <property type="protein sequence ID" value="EAG4463552.1"/>
    <property type="molecule type" value="Genomic_DNA"/>
</dbReference>
<evidence type="ECO:0000313" key="41">
    <source>
        <dbReference type="EMBL" id="HAC0014078.1"/>
    </source>
</evidence>
<evidence type="ECO:0000313" key="58">
    <source>
        <dbReference type="Proteomes" id="UP000358545"/>
    </source>
</evidence>
<reference evidence="47 92" key="1">
    <citation type="submission" date="2016-09" db="EMBL/GenBank/DDBJ databases">
        <title>100K Listeria isolates.</title>
        <authorList>
            <person name="Chen P."/>
            <person name="Weimer B.C."/>
            <person name="Kong N."/>
            <person name="Huang B."/>
        </authorList>
    </citation>
    <scope>NUCLEOTIDE SEQUENCE [LARGE SCALE GENOMIC DNA]</scope>
    <source>
        <strain evidence="47 92">BCW_2383</strain>
    </source>
</reference>
<dbReference type="KEGG" id="lmok:CQ02_01595"/>
<reference evidence="48 49" key="2">
    <citation type="journal article" date="2018" name="BMC Genomics">
        <title>Genes significantly associated with lineage II food isolates of Listeria monocytogenes.</title>
        <authorList>
            <person name="Pirone-Davies C."/>
            <person name="Chen Y."/>
            <person name="Pightling A."/>
            <person name="Ryan G."/>
            <person name="Wang Y."/>
            <person name="Yao K."/>
            <person name="Hoffmann M."/>
            <person name="Allard M.W."/>
        </authorList>
    </citation>
    <scope>NUCLEOTIDE SEQUENCE [LARGE SCALE GENOMIC DNA]</scope>
    <source>
        <strain evidence="48 49">PNUSAL000550</strain>
    </source>
</reference>
<evidence type="ECO:0000313" key="85">
    <source>
        <dbReference type="Proteomes" id="UP000548278"/>
    </source>
</evidence>
<dbReference type="Proteomes" id="UP000376505">
    <property type="component" value="Unassembled WGS sequence"/>
</dbReference>
<evidence type="ECO:0000313" key="84">
    <source>
        <dbReference type="Proteomes" id="UP000546397"/>
    </source>
</evidence>
<evidence type="ECO:0000313" key="90">
    <source>
        <dbReference type="Proteomes" id="UP000843775"/>
    </source>
</evidence>
<dbReference type="EMBL" id="AAHZFN010000001">
    <property type="protein sequence ID" value="ECB9472255.1"/>
    <property type="molecule type" value="Genomic_DNA"/>
</dbReference>
<evidence type="ECO:0000313" key="83">
    <source>
        <dbReference type="Proteomes" id="UP000544530"/>
    </source>
</evidence>
<evidence type="ECO:0000313" key="37">
    <source>
        <dbReference type="EMBL" id="EDN9837676.1"/>
    </source>
</evidence>
<evidence type="ECO:0000313" key="74">
    <source>
        <dbReference type="Proteomes" id="UP000478704"/>
    </source>
</evidence>
<dbReference type="EMBL" id="AABAWE010000005">
    <property type="protein sequence ID" value="EAG2087942.1"/>
    <property type="molecule type" value="Genomic_DNA"/>
</dbReference>
<dbReference type="Proteomes" id="UP000379076">
    <property type="component" value="Unassembled WGS sequence"/>
</dbReference>
<evidence type="ECO:0000313" key="38">
    <source>
        <dbReference type="EMBL" id="EDP8514021.1"/>
    </source>
</evidence>
<evidence type="ECO:0000313" key="16">
    <source>
        <dbReference type="EMBL" id="EAG1893987.1"/>
    </source>
</evidence>
<evidence type="ECO:0000313" key="49">
    <source>
        <dbReference type="Proteomes" id="UP000272537"/>
    </source>
</evidence>
<dbReference type="EMBL" id="DABJAN010000007">
    <property type="protein sequence ID" value="HAJ9594642.1"/>
    <property type="molecule type" value="Genomic_DNA"/>
</dbReference>
<dbReference type="EMBL" id="AAANYR010000005">
    <property type="protein sequence ID" value="EAD5787052.1"/>
    <property type="molecule type" value="Genomic_DNA"/>
</dbReference>
<evidence type="ECO:0000313" key="79">
    <source>
        <dbReference type="Proteomes" id="UP000528151"/>
    </source>
</evidence>
<evidence type="ECO:0000313" key="15">
    <source>
        <dbReference type="EMBL" id="EAG0868245.1"/>
    </source>
</evidence>
<reference evidence="45 71" key="4">
    <citation type="submission" date="2018-04" db="EMBL/GenBank/DDBJ databases">
        <title>Genome Analysis of a Prevalent Clone of Listeria monocytogenes Sequence Type 87 in China.</title>
        <authorList>
            <person name="Wang Y."/>
        </authorList>
    </citation>
    <scope>NUCLEOTIDE SEQUENCE [LARGE SCALE GENOMIC DNA]</scope>
    <source>
        <strain evidence="45 71">ICDC_LM1523</strain>
    </source>
</reference>
<dbReference type="Proteomes" id="UP000478704">
    <property type="component" value="Unassembled WGS sequence"/>
</dbReference>
<dbReference type="EMBL" id="AAALRN010000005">
    <property type="protein sequence ID" value="EAD1185687.1"/>
    <property type="molecule type" value="Genomic_DNA"/>
</dbReference>
<evidence type="ECO:0000313" key="67">
    <source>
        <dbReference type="Proteomes" id="UP000403352"/>
    </source>
</evidence>
<dbReference type="Proteomes" id="UP000368512">
    <property type="component" value="Unassembled WGS sequence"/>
</dbReference>
<evidence type="ECO:0000313" key="57">
    <source>
        <dbReference type="Proteomes" id="UP000354255"/>
    </source>
</evidence>
<dbReference type="AlphaFoldDB" id="A0A0B8QZ27"/>
<evidence type="ECO:0000313" key="7">
    <source>
        <dbReference type="EMBL" id="EAC9041157.1"/>
    </source>
</evidence>
<evidence type="ECO:0000313" key="63">
    <source>
        <dbReference type="Proteomes" id="UP000379076"/>
    </source>
</evidence>
<gene>
    <name evidence="15" type="ORF">A8L61_13325</name>
    <name evidence="24" type="ORF">AB917_13495</name>
    <name evidence="3" type="ORF">ABZ57_12105</name>
    <name evidence="47" type="ORF">AJL21_13695</name>
    <name evidence="12" type="ORF">ART25_14705</name>
    <name evidence="4" type="ORF">ARY78_12875</name>
    <name evidence="19" type="ORF">B1N52_10655</name>
    <name evidence="18" type="ORF">B1S26_12810</name>
    <name evidence="20" type="ORF">B5K54_12285</name>
    <name evidence="16" type="ORF">BB997_10250</name>
    <name evidence="17" type="ORF">BCZ21_11780</name>
    <name evidence="22" type="ORF">CA369_14870</name>
    <name evidence="21" type="ORF">CAV64_09830</name>
    <name evidence="26" type="ORF">D4920_13295</name>
    <name evidence="25" type="ORF">D4B11_10625</name>
    <name evidence="27" type="ORF">D5N24_12655</name>
    <name evidence="29" type="ORF">D7104_13230</name>
    <name evidence="45" type="ORF">DCK61_00315</name>
    <name evidence="23" type="ORF">DCT16_11530</name>
    <name evidence="6" type="ORF">DQ70_10455</name>
    <name evidence="5" type="ORF">DU018_10455</name>
    <name evidence="48" type="ORF">DYZ80_02349</name>
    <name evidence="14" type="ORF">E1W56_14005</name>
    <name evidence="28" type="ORF">E5F58_05085</name>
    <name evidence="11" type="ORF">EX365_10840</name>
    <name evidence="10" type="ORF">EXZ73_12080</name>
    <name evidence="34" type="ORF">F6436_13070</name>
    <name evidence="35" type="ORF">F6515_08835</name>
    <name evidence="30" type="ORF">FA835_10460</name>
    <name evidence="32" type="ORF">FLQ97_09275</name>
    <name evidence="31" type="ORF">FLR03_01020</name>
    <name evidence="33" type="ORF">FNX40_05235</name>
    <name evidence="38" type="ORF">G3O21_001443</name>
    <name evidence="43" type="ORF">GI949_12910</name>
    <name evidence="37" type="ORF">GJW51_13480</name>
    <name evidence="36" type="ORF">GQG13_11540</name>
    <name evidence="39" type="ORF">GYR60_05360</name>
    <name evidence="40" type="ORF">GYS09_11555</name>
    <name evidence="41" type="ORF">GYX23_13875</name>
    <name evidence="42" type="ORF">GYY14_08170</name>
    <name evidence="44" type="ORF">HQN34_002875</name>
    <name evidence="46" type="ORF">HZJ64_07795</name>
    <name evidence="7" type="ORF">KV70_13130</name>
    <name evidence="8" type="ORF">QD52_11435</name>
    <name evidence="9" type="ORF">UI29_11530</name>
    <name evidence="13" type="ORF">Y261_13310</name>
</gene>
<dbReference type="EMBL" id="AABFVG010000010">
    <property type="protein sequence ID" value="EAH2283055.1"/>
    <property type="molecule type" value="Genomic_DNA"/>
</dbReference>
<dbReference type="EMBL" id="AABBYJ010000005">
    <property type="protein sequence ID" value="EAG4331533.1"/>
    <property type="molecule type" value="Genomic_DNA"/>
</dbReference>
<evidence type="ECO:0000313" key="26">
    <source>
        <dbReference type="EMBL" id="EAH2283055.1"/>
    </source>
</evidence>
<dbReference type="EMBL" id="AAAMZD010000005">
    <property type="protein sequence ID" value="EAD3793381.1"/>
    <property type="molecule type" value="Genomic_DNA"/>
</dbReference>
<evidence type="ECO:0000313" key="54">
    <source>
        <dbReference type="Proteomes" id="UP000344343"/>
    </source>
</evidence>
<dbReference type="EMBL" id="AABAGT010000023">
    <property type="protein sequence ID" value="EAG0868245.1"/>
    <property type="molecule type" value="Genomic_DNA"/>
</dbReference>
<reference evidence="68 85" key="7">
    <citation type="submission" date="2019-04" db="EMBL/GenBank/DDBJ databases">
        <authorList>
            <consortium name="GenomeTrakr network: Whole genome sequencing for foodborne pathogen traceback"/>
        </authorList>
    </citation>
    <scope>NUCLEOTIDE SEQUENCE [LARGE SCALE GENOMIC DNA]</scope>
    <source>
        <strain evidence="24 85">CFSAN004300</strain>
        <strain evidence="34 59">FLAG-55987</strain>
        <strain evidence="30 68">PHLUSALM00088</strain>
    </source>
</reference>
<dbReference type="EMBL" id="AAASLB010000010">
    <property type="protein sequence ID" value="EAE4943157.1"/>
    <property type="molecule type" value="Genomic_DNA"/>
</dbReference>
<evidence type="ECO:0000313" key="80">
    <source>
        <dbReference type="Proteomes" id="UP000530452"/>
    </source>
</evidence>
<dbReference type="EMBL" id="QDAY01000001">
    <property type="protein sequence ID" value="KAA9452932.1"/>
    <property type="molecule type" value="Genomic_DNA"/>
</dbReference>
<evidence type="ECO:0000313" key="52">
    <source>
        <dbReference type="Proteomes" id="UP000337746"/>
    </source>
</evidence>
<dbReference type="EMBL" id="AAAIXK010000007">
    <property type="protein sequence ID" value="EAC5551323.1"/>
    <property type="molecule type" value="Genomic_DNA"/>
</dbReference>
<evidence type="ECO:0000313" key="92">
    <source>
        <dbReference type="Proteomes" id="UP000852906"/>
    </source>
</evidence>
<evidence type="ECO:0000313" key="25">
    <source>
        <dbReference type="EMBL" id="EAG9520227.1"/>
    </source>
</evidence>
<evidence type="ECO:0000313" key="55">
    <source>
        <dbReference type="Proteomes" id="UP000345329"/>
    </source>
</evidence>
<evidence type="ECO:0000313" key="53">
    <source>
        <dbReference type="Proteomes" id="UP000339309"/>
    </source>
</evidence>
<dbReference type="Proteomes" id="UP000528151">
    <property type="component" value="Unassembled WGS sequence"/>
</dbReference>
<evidence type="ECO:0000313" key="34">
    <source>
        <dbReference type="EMBL" id="ECY6545266.1"/>
    </source>
</evidence>
<dbReference type="EMBL" id="AALGDA010000024">
    <property type="protein sequence ID" value="ECY9783100.1"/>
    <property type="molecule type" value="Genomic_DNA"/>
</dbReference>
<evidence type="ECO:0000313" key="3">
    <source>
        <dbReference type="EMBL" id="EAC4553230.1"/>
    </source>
</evidence>
<protein>
    <submittedName>
        <fullName evidence="40">Crp/Fnr family transcriptional regulator</fullName>
    </submittedName>
    <submittedName>
        <fullName evidence="47">Cyclic nucleotide-binding protein</fullName>
    </submittedName>
</protein>
<dbReference type="EMBL" id="MJTJ01000020">
    <property type="protein sequence ID" value="OET48204.1"/>
    <property type="molecule type" value="Genomic_DNA"/>
</dbReference>
<evidence type="ECO:0000256" key="1">
    <source>
        <dbReference type="ARBA" id="ARBA00023159"/>
    </source>
</evidence>
<dbReference type="EMBL" id="AAAQQZ010000009">
    <property type="protein sequence ID" value="EAE1340166.1"/>
    <property type="molecule type" value="Genomic_DNA"/>
</dbReference>
<dbReference type="Proteomes" id="UP000549379">
    <property type="component" value="Unassembled WGS sequence"/>
</dbReference>
<dbReference type="Proteomes" id="UP000337746">
    <property type="component" value="Unassembled WGS sequence"/>
</dbReference>
<proteinExistence type="predicted"/>
<comment type="caution">
    <text evidence="40">The sequence shown here is derived from an EMBL/GenBank/DDBJ whole genome shotgun (WGS) entry which is preliminary data.</text>
</comment>
<reference evidence="52 55" key="5">
    <citation type="submission" date="2018-06" db="EMBL/GenBank/DDBJ databases">
        <authorList>
            <consortium name="GenomeTrakr: Next Generation Sequencing Network for Food Pathogen Tracability"/>
        </authorList>
    </citation>
    <scope>NUCLEOTIDE SEQUENCE [LARGE SCALE GENOMIC DNA]</scope>
    <source>
        <strain evidence="20 86">10B02965A-1</strain>
        <strain evidence="6 61">CFSAN008042</strain>
        <strain evidence="22 79">CFSAN063727</strain>
        <strain evidence="36 70">CFSAN102901</strain>
        <strain evidence="12 63">FDA00006494</strain>
        <strain evidence="4 60">FDA00007096</strain>
        <strain evidence="8 67">FDA00008584</strain>
        <strain evidence="18">FDA00011243</strain>
        <strain evidence="5 50">FDA00013332</strain>
        <strain evidence="11 54">FDA00013853</strain>
        <strain evidence="31 69">FDA00014336</strain>
        <strain evidence="33 64">FDA00014370</strain>
        <strain evidence="32 66">FDA00014392</strain>
        <strain evidence="38">FDA00015054</strain>
        <strain evidence="21 82">FDA1005580-S054-001</strain>
        <strain evidence="74">FDA1090798-S029-001</strain>
        <strain evidence="75">FDA956581-098-004</strain>
        <strain evidence="19 77">FDA960927-006-004</strain>
        <strain evidence="23 87">FLAG-38921</strain>
        <strain evidence="17 52">FLAG-54356</strain>
        <strain evidence="10 62">FSIS31901579</strain>
        <strain evidence="28 78">LS1344</strain>
        <strain evidence="37 72">OSF101448</strain>
        <strain evidence="9 55">VA-WGS-00405</strain>
    </source>
</reference>
<evidence type="ECO:0000313" key="30">
    <source>
        <dbReference type="EMBL" id="EAK9317529.1"/>
    </source>
</evidence>
<evidence type="ECO:0000313" key="13">
    <source>
        <dbReference type="EMBL" id="EAE2355329.1"/>
    </source>
</evidence>
<evidence type="ECO:0000313" key="23">
    <source>
        <dbReference type="EMBL" id="EAG6170000.1"/>
    </source>
</evidence>
<dbReference type="EMBL" id="AAIAJJ010000002">
    <property type="protein sequence ID" value="ECC1556208.1"/>
    <property type="molecule type" value="Genomic_DNA"/>
</dbReference>
<evidence type="ECO:0000313" key="35">
    <source>
        <dbReference type="EMBL" id="ECY9783100.1"/>
    </source>
</evidence>
<evidence type="ECO:0000313" key="50">
    <source>
        <dbReference type="Proteomes" id="UP000331186"/>
    </source>
</evidence>
<organism evidence="40 91">
    <name type="scientific">Listeria monocytogenes</name>
    <dbReference type="NCBI Taxonomy" id="1639"/>
    <lineage>
        <taxon>Bacteria</taxon>
        <taxon>Bacillati</taxon>
        <taxon>Bacillota</taxon>
        <taxon>Bacilli</taxon>
        <taxon>Bacillales</taxon>
        <taxon>Listeriaceae</taxon>
        <taxon>Listeria</taxon>
    </lineage>
</organism>
<evidence type="ECO:0000313" key="64">
    <source>
        <dbReference type="Proteomes" id="UP000389283"/>
    </source>
</evidence>
<evidence type="ECO:0000313" key="48">
    <source>
        <dbReference type="EMBL" id="RKA07137.1"/>
    </source>
</evidence>
<dbReference type="Proteomes" id="UP000527632">
    <property type="component" value="Unassembled WGS sequence"/>
</dbReference>
<dbReference type="EMBL" id="QXLS01000005">
    <property type="protein sequence ID" value="RKA07137.1"/>
    <property type="molecule type" value="Genomic_DNA"/>
</dbReference>
<dbReference type="Proteomes" id="UP000566721">
    <property type="component" value="Unassembled WGS sequence"/>
</dbReference>
<dbReference type="Proteomes" id="UP000393182">
    <property type="component" value="Unassembled WGS sequence"/>
</dbReference>
<evidence type="ECO:0000313" key="47">
    <source>
        <dbReference type="EMBL" id="OET48204.1"/>
    </source>
</evidence>
<evidence type="ECO:0000313" key="20">
    <source>
        <dbReference type="EMBL" id="EAG2998063.1"/>
    </source>
</evidence>
<dbReference type="EMBL" id="AABDGJ010000012">
    <property type="protein sequence ID" value="EAG6991604.1"/>
    <property type="molecule type" value="Genomic_DNA"/>
</dbReference>
<evidence type="ECO:0000313" key="32">
    <source>
        <dbReference type="EMBL" id="ECB9513928.1"/>
    </source>
</evidence>
<dbReference type="EMBL" id="DAAIHR010000004">
    <property type="protein sequence ID" value="HAB8397942.1"/>
    <property type="molecule type" value="Genomic_DNA"/>
</dbReference>
<evidence type="ECO:0000313" key="17">
    <source>
        <dbReference type="EMBL" id="EAG2087942.1"/>
    </source>
</evidence>
<evidence type="ECO:0000259" key="2">
    <source>
        <dbReference type="Pfam" id="PF00027"/>
    </source>
</evidence>
<dbReference type="EMBL" id="AACJYH010000011">
    <property type="protein sequence ID" value="EAK8898660.1"/>
    <property type="molecule type" value="Genomic_DNA"/>
</dbReference>
<evidence type="ECO:0000313" key="24">
    <source>
        <dbReference type="EMBL" id="EAG6991604.1"/>
    </source>
</evidence>
<dbReference type="EMBL" id="AABBHO010000041">
    <property type="protein sequence ID" value="EAG2998063.1"/>
    <property type="molecule type" value="Genomic_DNA"/>
</dbReference>
<evidence type="ECO:0000313" key="45">
    <source>
        <dbReference type="EMBL" id="KAA9452932.1"/>
    </source>
</evidence>
<evidence type="ECO:0000313" key="69">
    <source>
        <dbReference type="Proteomes" id="UP000423131"/>
    </source>
</evidence>
<accession>A0A0B8QZ27</accession>
<dbReference type="Proteomes" id="UP000525850">
    <property type="component" value="Unassembled WGS sequence"/>
</dbReference>
<dbReference type="EMBL" id="AAAKQF010000010">
    <property type="protein sequence ID" value="EAC9041157.1"/>
    <property type="molecule type" value="Genomic_DNA"/>
</dbReference>
<evidence type="ECO:0000313" key="43">
    <source>
        <dbReference type="EMBL" id="HAC1755871.1"/>
    </source>
</evidence>
<evidence type="ECO:0000313" key="81">
    <source>
        <dbReference type="Proteomes" id="UP000533021"/>
    </source>
</evidence>
<dbReference type="EMBL" id="DAAJCS010000012">
    <property type="protein sequence ID" value="HAC0014078.1"/>
    <property type="molecule type" value="Genomic_DNA"/>
</dbReference>
<dbReference type="Proteomes" id="UP000540117">
    <property type="component" value="Unassembled WGS sequence"/>
</dbReference>
<dbReference type="Proteomes" id="UP000272537">
    <property type="component" value="Unassembled WGS sequence"/>
</dbReference>
<dbReference type="EMBL" id="AABCVX010000005">
    <property type="protein sequence ID" value="EAG6170000.1"/>
    <property type="molecule type" value="Genomic_DNA"/>
</dbReference>
<evidence type="ECO:0000313" key="60">
    <source>
        <dbReference type="Proteomes" id="UP000365297"/>
    </source>
</evidence>
<evidence type="ECO:0000313" key="31">
    <source>
        <dbReference type="EMBL" id="ECB9472255.1"/>
    </source>
</evidence>
<evidence type="ECO:0000313" key="39">
    <source>
        <dbReference type="EMBL" id="HAB8397942.1"/>
    </source>
</evidence>
<dbReference type="Proteomes" id="UP000345329">
    <property type="component" value="Unassembled WGS sequence"/>
</dbReference>
<dbReference type="Proteomes" id="UP000423131">
    <property type="component" value="Unassembled WGS sequence"/>
</dbReference>
<dbReference type="KEGG" id="lmv:Y193_14385"/>
<reference evidence="46 83" key="10">
    <citation type="submission" date="2020-06" db="EMBL/GenBank/DDBJ databases">
        <title>Two Listeria outbreaks in Switzerland in 2018 and 2020.</title>
        <authorList>
            <person name="Stevens M.J.A."/>
            <person name="Bloemberg G."/>
            <person name="Nusch-Inderbinnen M."/>
            <person name="Stephan R."/>
        </authorList>
    </citation>
    <scope>NUCLEOTIDE SEQUENCE [LARGE SCALE GENOMIC DNA]</scope>
    <source>
        <strain evidence="46 83">N18-0707</strain>
    </source>
</reference>
<evidence type="ECO:0000313" key="22">
    <source>
        <dbReference type="EMBL" id="EAG4463552.1"/>
    </source>
</evidence>
<dbReference type="Proteomes" id="UP000841146">
    <property type="component" value="Unassembled WGS sequence"/>
</dbReference>
<dbReference type="EMBL" id="AANCRK010000005">
    <property type="protein sequence ID" value="EDN7715745.1"/>
    <property type="molecule type" value="Genomic_DNA"/>
</dbReference>
<evidence type="ECO:0000313" key="56">
    <source>
        <dbReference type="Proteomes" id="UP000350032"/>
    </source>
</evidence>
<evidence type="ECO:0000313" key="8">
    <source>
        <dbReference type="EMBL" id="EAD1185687.1"/>
    </source>
</evidence>
<dbReference type="Proteomes" id="UP000344343">
    <property type="component" value="Unassembled WGS sequence"/>
</dbReference>
<dbReference type="Proteomes" id="UP000843775">
    <property type="component" value="Unassembled WGS sequence"/>
</dbReference>
<evidence type="ECO:0000313" key="12">
    <source>
        <dbReference type="EMBL" id="EAE1340166.1"/>
    </source>
</evidence>
<evidence type="ECO:0000313" key="10">
    <source>
        <dbReference type="EMBL" id="EAD5775029.1"/>
    </source>
</evidence>
<sequence>MDALFNYKEFVRLSHEGNIKYEKLKVPKHTDLVNTASQRNNHVYLIVEGFVSISMNPQSSSIYTVLGKGSFVNYYSLFQGNVDDFLFTTISPCTIYKYSFKDLEYFLSMFPENFGFQFFIMRDLARHAFFKSLFAETSSSDKLELSFSNMGKLHGTLYEKDSVILPKEMRTSTIAAYSNLSKSSFYKQLTLLKDQGKIWKNGREWVVRNKELYDYVKARQFVD</sequence>
<evidence type="ECO:0000313" key="88">
    <source>
        <dbReference type="Proteomes" id="UP000840197"/>
    </source>
</evidence>
<dbReference type="EMBL" id="AAANYN010000020">
    <property type="protein sequence ID" value="EAD5775029.1"/>
    <property type="molecule type" value="Genomic_DNA"/>
</dbReference>
<evidence type="ECO:0000313" key="61">
    <source>
        <dbReference type="Proteomes" id="UP000368512"/>
    </source>
</evidence>
<dbReference type="Proteomes" id="UP000358545">
    <property type="component" value="Unassembled WGS sequence"/>
</dbReference>
<dbReference type="EMBL" id="DAAJFY010000004">
    <property type="protein sequence ID" value="HAC0275339.1"/>
    <property type="molecule type" value="Genomic_DNA"/>
</dbReference>
<dbReference type="EMBL" id="DAAIJL010000011">
    <property type="protein sequence ID" value="HAB8557920.1"/>
    <property type="molecule type" value="Genomic_DNA"/>
</dbReference>
<evidence type="ECO:0000313" key="28">
    <source>
        <dbReference type="EMBL" id="EAH4241375.1"/>
    </source>
</evidence>
<dbReference type="Proteomes" id="UP000350032">
    <property type="component" value="Unassembled WGS sequence"/>
</dbReference>
<reference evidence="40" key="9">
    <citation type="submission" date="2020-01" db="EMBL/GenBank/DDBJ databases">
        <authorList>
            <consortium name="NCBI Pathogen Detection Project"/>
        </authorList>
    </citation>
    <scope>NUCLEOTIDE SEQUENCE</scope>
    <source>
        <strain evidence="44">2017-325981-023-01</strain>
        <strain evidence="40">CFIAFB20100120</strain>
        <strain evidence="39">CFIAFB20130012</strain>
        <strain evidence="42">CFIAFB20170037</strain>
        <strain evidence="41">CFIAFB20170045</strain>
        <strain evidence="43">DMG1500109</strain>
    </source>
</reference>
<evidence type="ECO:0000313" key="40">
    <source>
        <dbReference type="EMBL" id="HAB8557920.1"/>
    </source>
</evidence>
<evidence type="ECO:0000313" key="87">
    <source>
        <dbReference type="Proteomes" id="UP000566721"/>
    </source>
</evidence>
<dbReference type="Proteomes" id="UP000336166">
    <property type="component" value="Unassembled WGS sequence"/>
</dbReference>
<dbReference type="EMBL" id="JACAVN010000004">
    <property type="protein sequence ID" value="NYA01733.1"/>
    <property type="molecule type" value="Genomic_DNA"/>
</dbReference>
<evidence type="ECO:0000313" key="62">
    <source>
        <dbReference type="Proteomes" id="UP000376505"/>
    </source>
</evidence>
<dbReference type="Proteomes" id="UP000489121">
    <property type="component" value="Unassembled WGS sequence"/>
</dbReference>
<dbReference type="Proteomes" id="UP000842809">
    <property type="component" value="Unassembled WGS sequence"/>
</dbReference>
<dbReference type="Proteomes" id="UP000546397">
    <property type="component" value="Unassembled WGS sequence"/>
</dbReference>
<evidence type="ECO:0000313" key="68">
    <source>
        <dbReference type="Proteomes" id="UP000410967"/>
    </source>
</evidence>
<reference evidence="88 89" key="3">
    <citation type="journal article" date="2018" name="Genome Biol.">
        <title>SKESA: strategic k-mer extension for scrupulous assemblies.</title>
        <authorList>
            <person name="Souvorov A."/>
            <person name="Agarwala R."/>
            <person name="Lipman D.J."/>
        </authorList>
    </citation>
    <scope>NUCLEOTIDE SEQUENCE [LARGE SCALE GENOMIC DNA]</scope>
    <source>
        <strain evidence="44">2017-325981-023-01</strain>
        <strain evidence="40 91">CFIAFB20100120</strain>
        <strain evidence="39 88">CFIAFB20130012</strain>
        <strain evidence="42">CFIAFB20170037</strain>
        <strain evidence="41 89">CFIAFB20170045</strain>
        <strain evidence="43 90">DMG1500109</strain>
    </source>
</reference>
<dbReference type="Proteomes" id="UP000410967">
    <property type="component" value="Unassembled WGS sequence"/>
</dbReference>
<evidence type="ECO:0000313" key="71">
    <source>
        <dbReference type="Proteomes" id="UP000460224"/>
    </source>
</evidence>
<dbReference type="InterPro" id="IPR000595">
    <property type="entry name" value="cNMP-bd_dom"/>
</dbReference>
<feature type="domain" description="Cyclic nucleotide-binding" evidence="2">
    <location>
        <begin position="37"/>
        <end position="107"/>
    </location>
</feature>
<evidence type="ECO:0000313" key="78">
    <source>
        <dbReference type="Proteomes" id="UP000527632"/>
    </source>
</evidence>
<dbReference type="EMBL" id="DAAJZA010000010">
    <property type="protein sequence ID" value="HAC1755871.1"/>
    <property type="molecule type" value="Genomic_DNA"/>
</dbReference>
<dbReference type="InterPro" id="IPR018490">
    <property type="entry name" value="cNMP-bd_dom_sf"/>
</dbReference>
<dbReference type="Proteomes" id="UP000544530">
    <property type="component" value="Unassembled WGS sequence"/>
</dbReference>
<dbReference type="EMBL" id="AANDSR010000011">
    <property type="protein sequence ID" value="EDN9837676.1"/>
    <property type="molecule type" value="Genomic_DNA"/>
</dbReference>
<evidence type="ECO:0000313" key="73">
    <source>
        <dbReference type="Proteomes" id="UP000478682"/>
    </source>
</evidence>
<dbReference type="Proteomes" id="UP000398321">
    <property type="component" value="Unassembled WGS sequence"/>
</dbReference>
<dbReference type="Proteomes" id="UP000840197">
    <property type="component" value="Unassembled WGS sequence"/>
</dbReference>
<dbReference type="Proteomes" id="UP000460224">
    <property type="component" value="Unassembled WGS sequence"/>
</dbReference>
<keyword evidence="1" id="KW-0010">Activator</keyword>
<dbReference type="EMBL" id="AABGUK010000001">
    <property type="protein sequence ID" value="EAH4241375.1"/>
    <property type="molecule type" value="Genomic_DNA"/>
</dbReference>
<dbReference type="Gene3D" id="2.60.120.10">
    <property type="entry name" value="Jelly Rolls"/>
    <property type="match status" value="1"/>
</dbReference>
<dbReference type="InterPro" id="IPR014710">
    <property type="entry name" value="RmlC-like_jellyroll"/>
</dbReference>
<evidence type="ECO:0000313" key="86">
    <source>
        <dbReference type="Proteomes" id="UP000549379"/>
    </source>
</evidence>
<dbReference type="Proteomes" id="UP000852906">
    <property type="component" value="Unassembled WGS sequence"/>
</dbReference>
<dbReference type="Proteomes" id="UP000365297">
    <property type="component" value="Unassembled WGS sequence"/>
</dbReference>
<dbReference type="EMBL" id="AAAJWF010000006">
    <property type="protein sequence ID" value="EAC7481097.1"/>
    <property type="molecule type" value="Genomic_DNA"/>
</dbReference>
<dbReference type="EMBL" id="AAAIKW010000009">
    <property type="protein sequence ID" value="EAC4553230.1"/>
    <property type="molecule type" value="Genomic_DNA"/>
</dbReference>
<dbReference type="EMBL" id="AALEDS010000016">
    <property type="protein sequence ID" value="ECY6545266.1"/>
    <property type="molecule type" value="Genomic_DNA"/>
</dbReference>
<dbReference type="Proteomes" id="UP000844415">
    <property type="component" value="Unassembled WGS sequence"/>
</dbReference>
<evidence type="ECO:0000313" key="82">
    <source>
        <dbReference type="Proteomes" id="UP000540117"/>
    </source>
</evidence>
<evidence type="ECO:0000313" key="6">
    <source>
        <dbReference type="EMBL" id="EAC7481097.1"/>
    </source>
</evidence>
<dbReference type="EMBL" id="AAAJKI010000026">
    <property type="protein sequence ID" value="EAC6548787.1"/>
    <property type="molecule type" value="Genomic_DNA"/>
</dbReference>
<evidence type="ECO:0000313" key="5">
    <source>
        <dbReference type="EMBL" id="EAC6548787.1"/>
    </source>
</evidence>